<protein>
    <submittedName>
        <fullName evidence="2">Uncharacterized protein</fullName>
    </submittedName>
</protein>
<dbReference type="HOGENOM" id="CLU_119614_0_0_1"/>
<reference evidence="2 3" key="1">
    <citation type="submission" date="2013-05" db="EMBL/GenBank/DDBJ databases">
        <title>Drechslerella stenobrocha genome reveals carnivorous origination and mechanical trapping mechanism of predatory fungi.</title>
        <authorList>
            <person name="Liu X."/>
            <person name="Zhang W."/>
            <person name="Liu K."/>
        </authorList>
    </citation>
    <scope>NUCLEOTIDE SEQUENCE [LARGE SCALE GENOMIC DNA]</scope>
    <source>
        <strain evidence="2 3">248</strain>
    </source>
</reference>
<evidence type="ECO:0000256" key="1">
    <source>
        <dbReference type="SAM" id="Phobius"/>
    </source>
</evidence>
<organism evidence="2 3">
    <name type="scientific">Drechslerella stenobrocha 248</name>
    <dbReference type="NCBI Taxonomy" id="1043628"/>
    <lineage>
        <taxon>Eukaryota</taxon>
        <taxon>Fungi</taxon>
        <taxon>Dikarya</taxon>
        <taxon>Ascomycota</taxon>
        <taxon>Pezizomycotina</taxon>
        <taxon>Orbiliomycetes</taxon>
        <taxon>Orbiliales</taxon>
        <taxon>Orbiliaceae</taxon>
        <taxon>Drechslerella</taxon>
    </lineage>
</organism>
<sequence>MSNEASNADSVALTIATADQTTKPLEPALPRDITRSYLLDPSSLRNYDSLTEQLLEDHQRPQKTKVHLDVNLSVELDLTPEVHGDLHLSMLTATVGRKPWEEDVIGSNGRRIAGTVLRISDGSGQLLHRQVVGFESFGEWWWVVRTQLRELVKRKITTLWQQTLADGGRGVARAIVLLGLPLVAQTVLIWWWWWKS</sequence>
<evidence type="ECO:0000313" key="2">
    <source>
        <dbReference type="EMBL" id="EWC45453.1"/>
    </source>
</evidence>
<name>W7HZX4_9PEZI</name>
<proteinExistence type="predicted"/>
<keyword evidence="1" id="KW-0812">Transmembrane</keyword>
<evidence type="ECO:0000313" key="3">
    <source>
        <dbReference type="Proteomes" id="UP000024837"/>
    </source>
</evidence>
<keyword evidence="3" id="KW-1185">Reference proteome</keyword>
<keyword evidence="1" id="KW-1133">Transmembrane helix</keyword>
<dbReference type="EMBL" id="KI966427">
    <property type="protein sequence ID" value="EWC45453.1"/>
    <property type="molecule type" value="Genomic_DNA"/>
</dbReference>
<keyword evidence="1" id="KW-0472">Membrane</keyword>
<accession>W7HZX4</accession>
<dbReference type="AlphaFoldDB" id="W7HZX4"/>
<feature type="transmembrane region" description="Helical" evidence="1">
    <location>
        <begin position="171"/>
        <end position="193"/>
    </location>
</feature>
<dbReference type="OrthoDB" id="5392281at2759"/>
<dbReference type="Proteomes" id="UP000024837">
    <property type="component" value="Unassembled WGS sequence"/>
</dbReference>
<gene>
    <name evidence="2" type="ORF">DRE_00852</name>
</gene>